<proteinExistence type="predicted"/>
<evidence type="ECO:0000313" key="2">
    <source>
        <dbReference type="EMBL" id="KAE9978847.1"/>
    </source>
</evidence>
<accession>A0A8H3V0I5</accession>
<gene>
    <name evidence="2" type="ORF">EG327_007262</name>
    <name evidence="1" type="ORF">EG328_009504</name>
</gene>
<dbReference type="Proteomes" id="UP000490939">
    <property type="component" value="Unassembled WGS sequence"/>
</dbReference>
<dbReference type="EMBL" id="WNWS01000576">
    <property type="protein sequence ID" value="KAE9965628.1"/>
    <property type="molecule type" value="Genomic_DNA"/>
</dbReference>
<reference evidence="2 4" key="1">
    <citation type="submission" date="2019-07" db="EMBL/GenBank/DDBJ databases">
        <title>Venturia inaequalis Genome Resource.</title>
        <authorList>
            <person name="Lichtner F.J."/>
        </authorList>
    </citation>
    <scope>NUCLEOTIDE SEQUENCE [LARGE SCALE GENOMIC DNA]</scope>
    <source>
        <strain evidence="1 3">120213</strain>
        <strain evidence="2 4">DMI_063113</strain>
    </source>
</reference>
<dbReference type="Proteomes" id="UP000447873">
    <property type="component" value="Unassembled WGS sequence"/>
</dbReference>
<evidence type="ECO:0000313" key="4">
    <source>
        <dbReference type="Proteomes" id="UP000490939"/>
    </source>
</evidence>
<protein>
    <submittedName>
        <fullName evidence="2">Uncharacterized protein</fullName>
    </submittedName>
</protein>
<organism evidence="2 4">
    <name type="scientific">Venturia inaequalis</name>
    <name type="common">Apple scab fungus</name>
    <dbReference type="NCBI Taxonomy" id="5025"/>
    <lineage>
        <taxon>Eukaryota</taxon>
        <taxon>Fungi</taxon>
        <taxon>Dikarya</taxon>
        <taxon>Ascomycota</taxon>
        <taxon>Pezizomycotina</taxon>
        <taxon>Dothideomycetes</taxon>
        <taxon>Pleosporomycetidae</taxon>
        <taxon>Venturiales</taxon>
        <taxon>Venturiaceae</taxon>
        <taxon>Venturia</taxon>
    </lineage>
</organism>
<dbReference type="PANTHER" id="PTHR42085">
    <property type="entry name" value="F-BOX DOMAIN-CONTAINING PROTEIN"/>
    <property type="match status" value="1"/>
</dbReference>
<evidence type="ECO:0000313" key="3">
    <source>
        <dbReference type="Proteomes" id="UP000447873"/>
    </source>
</evidence>
<keyword evidence="4" id="KW-1185">Reference proteome</keyword>
<dbReference type="EMBL" id="WNWR01000430">
    <property type="protein sequence ID" value="KAE9978847.1"/>
    <property type="molecule type" value="Genomic_DNA"/>
</dbReference>
<name>A0A8H3V0I5_VENIN</name>
<sequence>MIGFLDLPGELRNRIYRFLFVEEDTFIYNRPWESSHLNAGQFIKTSAAAQMLRTCKQVYSEGVTILYGENKFTVGFEGLSYFEKTLGHRASYIKTIKIQDDLAQTSRGNMDLQGDVSPLQAFPNLAVVVFRGYAAILPEPIGAPKSPEPEIPTPGAIVSKELVGCPKLVASLSRRFANTILQDRRLEVKMEVRVFHYFISGAHHPGRNTDPRMDNYKILPIDENAPDFSSNIDQNYNLLFIDSRLC</sequence>
<dbReference type="AlphaFoldDB" id="A0A8H3V0I5"/>
<comment type="caution">
    <text evidence="2">The sequence shown here is derived from an EMBL/GenBank/DDBJ whole genome shotgun (WGS) entry which is preliminary data.</text>
</comment>
<dbReference type="InterPro" id="IPR038883">
    <property type="entry name" value="AN11006-like"/>
</dbReference>
<dbReference type="PANTHER" id="PTHR42085:SF2">
    <property type="entry name" value="F-BOX DOMAIN-CONTAINING PROTEIN"/>
    <property type="match status" value="1"/>
</dbReference>
<evidence type="ECO:0000313" key="1">
    <source>
        <dbReference type="EMBL" id="KAE9965628.1"/>
    </source>
</evidence>